<gene>
    <name evidence="1" type="ORF">LOY88_001094</name>
</gene>
<organism evidence="1">
    <name type="scientific">Ophidiomyces ophidiicola</name>
    <dbReference type="NCBI Taxonomy" id="1387563"/>
    <lineage>
        <taxon>Eukaryota</taxon>
        <taxon>Fungi</taxon>
        <taxon>Dikarya</taxon>
        <taxon>Ascomycota</taxon>
        <taxon>Pezizomycotina</taxon>
        <taxon>Eurotiomycetes</taxon>
        <taxon>Eurotiomycetidae</taxon>
        <taxon>Onygenales</taxon>
        <taxon>Onygenaceae</taxon>
        <taxon>Ophidiomyces</taxon>
    </lineage>
</organism>
<evidence type="ECO:0000313" key="1">
    <source>
        <dbReference type="EMBL" id="KAI2391570.1"/>
    </source>
</evidence>
<reference evidence="1" key="1">
    <citation type="journal article" date="2022" name="bioRxiv">
        <title>Population genetic analysis of Ophidiomyces ophidiicola, the causative agent of snake fungal disease, indicates recent introductions to the USA.</title>
        <authorList>
            <person name="Ladner J.T."/>
            <person name="Palmer J.M."/>
            <person name="Ettinger C.L."/>
            <person name="Stajich J.E."/>
            <person name="Farrell T.M."/>
            <person name="Glorioso B.M."/>
            <person name="Lawson B."/>
            <person name="Price S.J."/>
            <person name="Stengle A.G."/>
            <person name="Grear D.A."/>
            <person name="Lorch J.M."/>
        </authorList>
    </citation>
    <scope>NUCLEOTIDE SEQUENCE</scope>
    <source>
        <strain evidence="1">NWHC 24266-5</strain>
    </source>
</reference>
<protein>
    <submittedName>
        <fullName evidence="1">Uncharacterized protein</fullName>
    </submittedName>
</protein>
<sequence length="295" mass="32519">MNPTQDDQQLLLSEKLQIDNEADGRVWYFAYGSNMNSETFTAHRGIKPLATVPVRIPGWMLSFDIYGMPYQEPSFSSISQIPPRVEKFVQAAAPASAEVAPPPVHGTAYLVSHEDYISIIGSEGGGIAYDEIEVLAQSVTQDGDNKMPIRSPFKVMTLVRAYGPTVPRHPSKRYLDLLIEGSHEAHLPSTYESFLYSIPSYQAPNSGWRKIGAALFLALWAPIMKVAEELTKATANSDGQGNCPAWVQGLVRLILVVMWFHHDFIHSKVWGRGDGLDQNGDAGDIAEKAGAIYLE</sequence>
<dbReference type="EMBL" id="JALBCA010000011">
    <property type="protein sequence ID" value="KAI2391570.1"/>
    <property type="molecule type" value="Genomic_DNA"/>
</dbReference>
<comment type="caution">
    <text evidence="1">The sequence shown here is derived from an EMBL/GenBank/DDBJ whole genome shotgun (WGS) entry which is preliminary data.</text>
</comment>
<name>A0ACB8V3F6_9EURO</name>
<accession>A0ACB8V3F6</accession>
<proteinExistence type="predicted"/>